<dbReference type="SUPFAM" id="SSF53448">
    <property type="entry name" value="Nucleotide-diphospho-sugar transferases"/>
    <property type="match status" value="1"/>
</dbReference>
<accession>A0A540VGB7</accession>
<protein>
    <submittedName>
        <fullName evidence="6">Glycosyltransferase family 2 protein</fullName>
    </submittedName>
</protein>
<evidence type="ECO:0000256" key="1">
    <source>
        <dbReference type="ARBA" id="ARBA00004776"/>
    </source>
</evidence>
<reference evidence="6 7" key="1">
    <citation type="submission" date="2019-06" db="EMBL/GenBank/DDBJ databases">
        <title>Genome sequence of Litorilinea aerophila BAA-2444.</title>
        <authorList>
            <person name="Maclea K.S."/>
            <person name="Maurais E.G."/>
            <person name="Iannazzi L.C."/>
        </authorList>
    </citation>
    <scope>NUCLEOTIDE SEQUENCE [LARGE SCALE GENOMIC DNA]</scope>
    <source>
        <strain evidence="6 7">ATCC BAA-2444</strain>
    </source>
</reference>
<dbReference type="PANTHER" id="PTHR43179:SF12">
    <property type="entry name" value="GALACTOFURANOSYLTRANSFERASE GLFT2"/>
    <property type="match status" value="1"/>
</dbReference>
<dbReference type="CDD" id="cd04186">
    <property type="entry name" value="GT_2_like_c"/>
    <property type="match status" value="1"/>
</dbReference>
<keyword evidence="7" id="KW-1185">Reference proteome</keyword>
<evidence type="ECO:0000313" key="6">
    <source>
        <dbReference type="EMBL" id="TQE95732.1"/>
    </source>
</evidence>
<evidence type="ECO:0000256" key="2">
    <source>
        <dbReference type="ARBA" id="ARBA00006739"/>
    </source>
</evidence>
<dbReference type="InParanoid" id="A0A540VGB7"/>
<dbReference type="InterPro" id="IPR001173">
    <property type="entry name" value="Glyco_trans_2-like"/>
</dbReference>
<evidence type="ECO:0000259" key="5">
    <source>
        <dbReference type="Pfam" id="PF00535"/>
    </source>
</evidence>
<evidence type="ECO:0000313" key="7">
    <source>
        <dbReference type="Proteomes" id="UP000317371"/>
    </source>
</evidence>
<dbReference type="GO" id="GO:0016757">
    <property type="term" value="F:glycosyltransferase activity"/>
    <property type="evidence" value="ECO:0007669"/>
    <property type="project" value="UniProtKB-KW"/>
</dbReference>
<sequence length="348" mass="39322">MRHQIALNLDTFRAAPEDFTLRPERTYPPLQPVHAPFASVIIPNYNGMRFLPTVLAALERQTFRDFEVIVVDDASSDDSVAWIEANHPDVRVLVNRRNEGFVRSCNIAADAARGRILVLLNSDTEPESTWLAELVRGVCAHPDAAIFASKLLLFDRRDRLHSAGDLLGLDGIPRNRGVWEEDRGQYDAETAIFSGCGAAVAYRKDVWQALGGFDEDFWMYLEDVDFAFRAHLLGWRAVFVPQARVYHHLSATGGDVLASYYVGRNTIWTLVKNMPRGLLLRHLPRMAAAQAAIALDALRHIRGEAARARLRGQLAALWGLPRQLQKRRLIQVRRILDSHELLPFFAQE</sequence>
<dbReference type="EMBL" id="VIGC01000012">
    <property type="protein sequence ID" value="TQE95732.1"/>
    <property type="molecule type" value="Genomic_DNA"/>
</dbReference>
<dbReference type="OrthoDB" id="9771846at2"/>
<dbReference type="Pfam" id="PF00535">
    <property type="entry name" value="Glycos_transf_2"/>
    <property type="match status" value="1"/>
</dbReference>
<keyword evidence="3" id="KW-0328">Glycosyltransferase</keyword>
<dbReference type="Proteomes" id="UP000317371">
    <property type="component" value="Unassembled WGS sequence"/>
</dbReference>
<proteinExistence type="inferred from homology"/>
<dbReference type="AlphaFoldDB" id="A0A540VGB7"/>
<dbReference type="PANTHER" id="PTHR43179">
    <property type="entry name" value="RHAMNOSYLTRANSFERASE WBBL"/>
    <property type="match status" value="1"/>
</dbReference>
<gene>
    <name evidence="6" type="ORF">FKZ61_10905</name>
</gene>
<dbReference type="Gene3D" id="3.90.550.10">
    <property type="entry name" value="Spore Coat Polysaccharide Biosynthesis Protein SpsA, Chain A"/>
    <property type="match status" value="1"/>
</dbReference>
<evidence type="ECO:0000256" key="3">
    <source>
        <dbReference type="ARBA" id="ARBA00022676"/>
    </source>
</evidence>
<name>A0A540VGB7_9CHLR</name>
<comment type="pathway">
    <text evidence="1">Cell wall biogenesis; cell wall polysaccharide biosynthesis.</text>
</comment>
<keyword evidence="4 6" id="KW-0808">Transferase</keyword>
<comment type="caution">
    <text evidence="6">The sequence shown here is derived from an EMBL/GenBank/DDBJ whole genome shotgun (WGS) entry which is preliminary data.</text>
</comment>
<dbReference type="InterPro" id="IPR029044">
    <property type="entry name" value="Nucleotide-diphossugar_trans"/>
</dbReference>
<evidence type="ECO:0000256" key="4">
    <source>
        <dbReference type="ARBA" id="ARBA00022679"/>
    </source>
</evidence>
<feature type="domain" description="Glycosyltransferase 2-like" evidence="5">
    <location>
        <begin position="39"/>
        <end position="174"/>
    </location>
</feature>
<organism evidence="6 7">
    <name type="scientific">Litorilinea aerophila</name>
    <dbReference type="NCBI Taxonomy" id="1204385"/>
    <lineage>
        <taxon>Bacteria</taxon>
        <taxon>Bacillati</taxon>
        <taxon>Chloroflexota</taxon>
        <taxon>Caldilineae</taxon>
        <taxon>Caldilineales</taxon>
        <taxon>Caldilineaceae</taxon>
        <taxon>Litorilinea</taxon>
    </lineage>
</organism>
<comment type="similarity">
    <text evidence="2">Belongs to the glycosyltransferase 2 family.</text>
</comment>